<dbReference type="SMART" id="SM00382">
    <property type="entry name" value="AAA"/>
    <property type="match status" value="1"/>
</dbReference>
<comment type="caution">
    <text evidence="9">The sequence shown here is derived from an EMBL/GenBank/DDBJ whole genome shotgun (WGS) entry which is preliminary data.</text>
</comment>
<organism evidence="9 10">
    <name type="scientific">Ciceribacter lividus</name>
    <dbReference type="NCBI Taxonomy" id="1197950"/>
    <lineage>
        <taxon>Bacteria</taxon>
        <taxon>Pseudomonadati</taxon>
        <taxon>Pseudomonadota</taxon>
        <taxon>Alphaproteobacteria</taxon>
        <taxon>Hyphomicrobiales</taxon>
        <taxon>Rhizobiaceae</taxon>
        <taxon>Ciceribacter</taxon>
    </lineage>
</organism>
<evidence type="ECO:0000259" key="8">
    <source>
        <dbReference type="PROSITE" id="PS50893"/>
    </source>
</evidence>
<accession>A0A6I7HP28</accession>
<dbReference type="PANTHER" id="PTHR43499:SF1">
    <property type="entry name" value="ABC TRANSPORTER I FAMILY MEMBER 1"/>
    <property type="match status" value="1"/>
</dbReference>
<dbReference type="Pfam" id="PF00005">
    <property type="entry name" value="ABC_tran"/>
    <property type="match status" value="1"/>
</dbReference>
<keyword evidence="6" id="KW-1278">Translocase</keyword>
<keyword evidence="3" id="KW-0547">Nucleotide-binding</keyword>
<keyword evidence="2" id="KW-0813">Transport</keyword>
<keyword evidence="5" id="KW-0067">ATP-binding</keyword>
<sequence length="235" mass="25178">MANFYKFFSGPEGPPLEGWNMRLSAENLSAKRGEDFIFEDISFTLGAGEALVLTGRNGSGKSTLLRVLAGLLRPERGRVDFVAAGDHESRPAREASHYLGHRNAMKHELTVSENLVFWKQFLGDFSGGNGASVEDAAHAVGLEGITHLPFGYLSAGQQRRFAMAKLLVAYRPVWILDEPTAALDASADRMFAGLVHDHLAAGGIAIAATHQPLGLNAACELKMTGFSGAPGGVWQ</sequence>
<evidence type="ECO:0000313" key="9">
    <source>
        <dbReference type="EMBL" id="RCW25756.1"/>
    </source>
</evidence>
<dbReference type="GO" id="GO:0022857">
    <property type="term" value="F:transmembrane transporter activity"/>
    <property type="evidence" value="ECO:0007669"/>
    <property type="project" value="InterPro"/>
</dbReference>
<evidence type="ECO:0000313" key="10">
    <source>
        <dbReference type="Proteomes" id="UP000252582"/>
    </source>
</evidence>
<gene>
    <name evidence="9" type="ORF">DFR48_1043</name>
</gene>
<dbReference type="InterPro" id="IPR027417">
    <property type="entry name" value="P-loop_NTPase"/>
</dbReference>
<dbReference type="PROSITE" id="PS00211">
    <property type="entry name" value="ABC_TRANSPORTER_1"/>
    <property type="match status" value="1"/>
</dbReference>
<name>A0A6I7HP28_9HYPH</name>
<comment type="similarity">
    <text evidence="1">Belongs to the ABC transporter superfamily.</text>
</comment>
<evidence type="ECO:0000256" key="7">
    <source>
        <dbReference type="ARBA" id="ARBA00023136"/>
    </source>
</evidence>
<dbReference type="EMBL" id="QPIX01000004">
    <property type="protein sequence ID" value="RCW25756.1"/>
    <property type="molecule type" value="Genomic_DNA"/>
</dbReference>
<dbReference type="PROSITE" id="PS50893">
    <property type="entry name" value="ABC_TRANSPORTER_2"/>
    <property type="match status" value="1"/>
</dbReference>
<dbReference type="AlphaFoldDB" id="A0A6I7HP28"/>
<evidence type="ECO:0000256" key="1">
    <source>
        <dbReference type="ARBA" id="ARBA00005417"/>
    </source>
</evidence>
<dbReference type="SUPFAM" id="SSF52540">
    <property type="entry name" value="P-loop containing nucleoside triphosphate hydrolases"/>
    <property type="match status" value="1"/>
</dbReference>
<feature type="domain" description="ABC transporter" evidence="8">
    <location>
        <begin position="23"/>
        <end position="226"/>
    </location>
</feature>
<keyword evidence="7" id="KW-0472">Membrane</keyword>
<dbReference type="NCBIfam" id="TIGR01189">
    <property type="entry name" value="ccmA"/>
    <property type="match status" value="1"/>
</dbReference>
<evidence type="ECO:0000256" key="4">
    <source>
        <dbReference type="ARBA" id="ARBA00022748"/>
    </source>
</evidence>
<dbReference type="GO" id="GO:0005524">
    <property type="term" value="F:ATP binding"/>
    <property type="evidence" value="ECO:0007669"/>
    <property type="project" value="UniProtKB-KW"/>
</dbReference>
<dbReference type="InterPro" id="IPR003593">
    <property type="entry name" value="AAA+_ATPase"/>
</dbReference>
<reference evidence="9 10" key="1">
    <citation type="submission" date="2018-07" db="EMBL/GenBank/DDBJ databases">
        <title>Genomic Encyclopedia of Type Strains, Phase IV (KMG-IV): sequencing the most valuable type-strain genomes for metagenomic binning, comparative biology and taxonomic classification.</title>
        <authorList>
            <person name="Goeker M."/>
        </authorList>
    </citation>
    <scope>NUCLEOTIDE SEQUENCE [LARGE SCALE GENOMIC DNA]</scope>
    <source>
        <strain evidence="9 10">DSM 25528</strain>
    </source>
</reference>
<evidence type="ECO:0000256" key="3">
    <source>
        <dbReference type="ARBA" id="ARBA00022741"/>
    </source>
</evidence>
<dbReference type="InterPro" id="IPR003439">
    <property type="entry name" value="ABC_transporter-like_ATP-bd"/>
</dbReference>
<evidence type="ECO:0000256" key="6">
    <source>
        <dbReference type="ARBA" id="ARBA00022967"/>
    </source>
</evidence>
<protein>
    <submittedName>
        <fullName evidence="9">Heme exporter protein A</fullName>
    </submittedName>
</protein>
<dbReference type="Gene3D" id="3.40.50.300">
    <property type="entry name" value="P-loop containing nucleotide triphosphate hydrolases"/>
    <property type="match status" value="1"/>
</dbReference>
<dbReference type="InterPro" id="IPR005895">
    <property type="entry name" value="ABC_transptr_haem_export_CcmA"/>
</dbReference>
<dbReference type="GO" id="GO:0016887">
    <property type="term" value="F:ATP hydrolysis activity"/>
    <property type="evidence" value="ECO:0007669"/>
    <property type="project" value="InterPro"/>
</dbReference>
<proteinExistence type="inferred from homology"/>
<dbReference type="Proteomes" id="UP000252582">
    <property type="component" value="Unassembled WGS sequence"/>
</dbReference>
<keyword evidence="10" id="KW-1185">Reference proteome</keyword>
<dbReference type="PANTHER" id="PTHR43499">
    <property type="entry name" value="ABC TRANSPORTER I FAMILY MEMBER 1"/>
    <property type="match status" value="1"/>
</dbReference>
<evidence type="ECO:0000256" key="5">
    <source>
        <dbReference type="ARBA" id="ARBA00022840"/>
    </source>
</evidence>
<keyword evidence="4" id="KW-0201">Cytochrome c-type biogenesis</keyword>
<evidence type="ECO:0000256" key="2">
    <source>
        <dbReference type="ARBA" id="ARBA00022448"/>
    </source>
</evidence>
<dbReference type="InterPro" id="IPR017871">
    <property type="entry name" value="ABC_transporter-like_CS"/>
</dbReference>
<dbReference type="GO" id="GO:0017004">
    <property type="term" value="P:cytochrome complex assembly"/>
    <property type="evidence" value="ECO:0007669"/>
    <property type="project" value="UniProtKB-KW"/>
</dbReference>